<dbReference type="AlphaFoldDB" id="A0A552UGF9"/>
<dbReference type="Proteomes" id="UP000317894">
    <property type="component" value="Unassembled WGS sequence"/>
</dbReference>
<dbReference type="RefSeq" id="WP_143554849.1">
    <property type="nucleotide sequence ID" value="NZ_VJWA01000001.1"/>
</dbReference>
<dbReference type="EMBL" id="VJWA01000001">
    <property type="protein sequence ID" value="TRW17304.1"/>
    <property type="molecule type" value="Genomic_DNA"/>
</dbReference>
<evidence type="ECO:0000256" key="1">
    <source>
        <dbReference type="SAM" id="Phobius"/>
    </source>
</evidence>
<gene>
    <name evidence="2" type="ORF">FMM06_03760</name>
</gene>
<evidence type="ECO:0000313" key="2">
    <source>
        <dbReference type="EMBL" id="TRW17304.1"/>
    </source>
</evidence>
<proteinExistence type="predicted"/>
<sequence length="185" mass="19860">MAILLLVASYIALTAADFATTLIGLRSGNAVELNPAAAHGADNIRIGFLVVANIALLLPLVVAFAVGIVQAHRVPRTALSHWWRHVLDIFYVSPLNDHARQRRPLRLVTAAMTLLVLKLVIVGSNLLVIAGHPNPTTLLAVMWTHAGLEGPALYWAAYGVMIVPCYIAAVGLAAATLKLAQRNRR</sequence>
<protein>
    <submittedName>
        <fullName evidence="2">Uncharacterized protein</fullName>
    </submittedName>
</protein>
<evidence type="ECO:0000313" key="3">
    <source>
        <dbReference type="Proteomes" id="UP000317894"/>
    </source>
</evidence>
<feature type="transmembrane region" description="Helical" evidence="1">
    <location>
        <begin position="43"/>
        <end position="69"/>
    </location>
</feature>
<keyword evidence="1" id="KW-0812">Transmembrane</keyword>
<reference evidence="2 3" key="1">
    <citation type="submission" date="2019-07" db="EMBL/GenBank/DDBJ databases">
        <title>Novel species isolated from glacier.</title>
        <authorList>
            <person name="Liu Q."/>
            <person name="Xin Y.-H."/>
        </authorList>
    </citation>
    <scope>NUCLEOTIDE SEQUENCE [LARGE SCALE GENOMIC DNA]</scope>
    <source>
        <strain evidence="2 3">LB1R16</strain>
    </source>
</reference>
<keyword evidence="1" id="KW-1133">Transmembrane helix</keyword>
<accession>A0A552UGF9</accession>
<organism evidence="2 3">
    <name type="scientific">Glacieibacterium frigidum</name>
    <dbReference type="NCBI Taxonomy" id="2593303"/>
    <lineage>
        <taxon>Bacteria</taxon>
        <taxon>Pseudomonadati</taxon>
        <taxon>Pseudomonadota</taxon>
        <taxon>Alphaproteobacteria</taxon>
        <taxon>Sphingomonadales</taxon>
        <taxon>Sphingosinicellaceae</taxon>
        <taxon>Glacieibacterium</taxon>
    </lineage>
</organism>
<keyword evidence="3" id="KW-1185">Reference proteome</keyword>
<name>A0A552UGF9_9SPHN</name>
<feature type="transmembrane region" description="Helical" evidence="1">
    <location>
        <begin position="107"/>
        <end position="132"/>
    </location>
</feature>
<feature type="transmembrane region" description="Helical" evidence="1">
    <location>
        <begin position="152"/>
        <end position="177"/>
    </location>
</feature>
<comment type="caution">
    <text evidence="2">The sequence shown here is derived from an EMBL/GenBank/DDBJ whole genome shotgun (WGS) entry which is preliminary data.</text>
</comment>
<keyword evidence="1" id="KW-0472">Membrane</keyword>